<dbReference type="InterPro" id="IPR013766">
    <property type="entry name" value="Thioredoxin_domain"/>
</dbReference>
<dbReference type="HAMAP" id="MF_00269">
    <property type="entry name" value="Tpx"/>
    <property type="match status" value="1"/>
</dbReference>
<dbReference type="OrthoDB" id="9781543at2"/>
<comment type="similarity">
    <text evidence="6">Belongs to the peroxiredoxin family. Tpx subfamily.</text>
</comment>
<comment type="caution">
    <text evidence="8">The sequence shown here is derived from an EMBL/GenBank/DDBJ whole genome shotgun (WGS) entry which is preliminary data.</text>
</comment>
<dbReference type="CDD" id="cd03014">
    <property type="entry name" value="PRX_Atyp2cys"/>
    <property type="match status" value="1"/>
</dbReference>
<comment type="catalytic activity">
    <reaction evidence="6">
        <text>a hydroperoxide + [thioredoxin]-dithiol = an alcohol + [thioredoxin]-disulfide + H2O</text>
        <dbReference type="Rhea" id="RHEA:62620"/>
        <dbReference type="Rhea" id="RHEA-COMP:10698"/>
        <dbReference type="Rhea" id="RHEA-COMP:10700"/>
        <dbReference type="ChEBI" id="CHEBI:15377"/>
        <dbReference type="ChEBI" id="CHEBI:29950"/>
        <dbReference type="ChEBI" id="CHEBI:30879"/>
        <dbReference type="ChEBI" id="CHEBI:35924"/>
        <dbReference type="ChEBI" id="CHEBI:50058"/>
        <dbReference type="EC" id="1.11.1.24"/>
    </reaction>
</comment>
<dbReference type="eggNOG" id="COG2077">
    <property type="taxonomic scope" value="Bacteria"/>
</dbReference>
<name>C2MDD7_9PORP</name>
<evidence type="ECO:0000256" key="3">
    <source>
        <dbReference type="ARBA" id="ARBA00023002"/>
    </source>
</evidence>
<dbReference type="InterPro" id="IPR018219">
    <property type="entry name" value="Tpx_CS"/>
</dbReference>
<dbReference type="PANTHER" id="PTHR43110">
    <property type="entry name" value="THIOL PEROXIDASE"/>
    <property type="match status" value="1"/>
</dbReference>
<comment type="function">
    <text evidence="6">Thiol-specific peroxidase that catalyzes the reduction of hydrogen peroxide and organic hydroperoxides to water and alcohols, respectively. Plays a role in cell protection against oxidative stress by detoxifying peroxides.</text>
</comment>
<dbReference type="PROSITE" id="PS01265">
    <property type="entry name" value="TPX"/>
    <property type="match status" value="1"/>
</dbReference>
<sequence length="174" mass="18872">MSTVKFQDKITVTLSGEQPKVGTMAPNFELVRKDLSTAKLSDYRGKRVVLNIFPSIDTGVCAASVRRFNAEAAKLDNTVVLCISQDLPFAQARFCGAEGLDNVETLSAFRCCSIPSSEPAFCKGYGLMMQDGPLAGLQARCVIVIDAEGKVIYEELVPEITQEPNYDKAIAALK</sequence>
<keyword evidence="9" id="KW-1185">Reference proteome</keyword>
<dbReference type="Pfam" id="PF08534">
    <property type="entry name" value="Redoxin"/>
    <property type="match status" value="1"/>
</dbReference>
<organism evidence="8 9">
    <name type="scientific">Porphyromonas uenonis 60-3</name>
    <dbReference type="NCBI Taxonomy" id="596327"/>
    <lineage>
        <taxon>Bacteria</taxon>
        <taxon>Pseudomonadati</taxon>
        <taxon>Bacteroidota</taxon>
        <taxon>Bacteroidia</taxon>
        <taxon>Bacteroidales</taxon>
        <taxon>Porphyromonadaceae</taxon>
        <taxon>Porphyromonas</taxon>
    </lineage>
</organism>
<dbReference type="Gene3D" id="3.40.30.10">
    <property type="entry name" value="Glutaredoxin"/>
    <property type="match status" value="1"/>
</dbReference>
<dbReference type="RefSeq" id="WP_007365867.1">
    <property type="nucleotide sequence ID" value="NZ_ACLR01000183.1"/>
</dbReference>
<feature type="active site" description="Cysteine sulfenic acid (-SOH) intermediate" evidence="6">
    <location>
        <position position="61"/>
    </location>
</feature>
<dbReference type="InterPro" id="IPR036249">
    <property type="entry name" value="Thioredoxin-like_sf"/>
</dbReference>
<dbReference type="AlphaFoldDB" id="C2MDD7"/>
<dbReference type="PANTHER" id="PTHR43110:SF1">
    <property type="entry name" value="THIOL PEROXIDASE"/>
    <property type="match status" value="1"/>
</dbReference>
<dbReference type="NCBIfam" id="NF001808">
    <property type="entry name" value="PRK00522.1"/>
    <property type="match status" value="1"/>
</dbReference>
<dbReference type="InterPro" id="IPR002065">
    <property type="entry name" value="TPX"/>
</dbReference>
<dbReference type="InterPro" id="IPR013740">
    <property type="entry name" value="Redoxin"/>
</dbReference>
<evidence type="ECO:0000256" key="6">
    <source>
        <dbReference type="HAMAP-Rule" id="MF_00269"/>
    </source>
</evidence>
<evidence type="ECO:0000259" key="7">
    <source>
        <dbReference type="PROSITE" id="PS51352"/>
    </source>
</evidence>
<accession>C2MDD7</accession>
<dbReference type="SUPFAM" id="SSF52833">
    <property type="entry name" value="Thioredoxin-like"/>
    <property type="match status" value="1"/>
</dbReference>
<evidence type="ECO:0000256" key="1">
    <source>
        <dbReference type="ARBA" id="ARBA00022559"/>
    </source>
</evidence>
<reference evidence="8 9" key="1">
    <citation type="submission" date="2009-04" db="EMBL/GenBank/DDBJ databases">
        <authorList>
            <person name="Sebastian Y."/>
            <person name="Madupu R."/>
            <person name="Durkin A.S."/>
            <person name="Torralba M."/>
            <person name="Methe B."/>
            <person name="Sutton G.G."/>
            <person name="Strausberg R.L."/>
            <person name="Nelson K.E."/>
        </authorList>
    </citation>
    <scope>NUCLEOTIDE SEQUENCE [LARGE SCALE GENOMIC DNA]</scope>
    <source>
        <strain evidence="8 9">60-3</strain>
    </source>
</reference>
<gene>
    <name evidence="6" type="primary">tpx</name>
    <name evidence="8" type="ORF">PORUE0001_1432</name>
</gene>
<keyword evidence="1 6" id="KW-0575">Peroxidase</keyword>
<comment type="miscellaneous">
    <text evidence="6">The active site is a conserved redox-active cysteine residue, the peroxidatic cysteine (C(P)), which makes the nucleophilic attack on the peroxide substrate. The peroxide oxidizes the C(P)-SH to cysteine sulfenic acid (C(P)-SOH), which then reacts with another cysteine residue, the resolving cysteine (C(R)), to form a disulfide bridge. The disulfide is subsequently reduced by an appropriate electron donor to complete the catalytic cycle. In this atypical 2-Cys peroxiredoxin, C(R) is present in the same subunit to form an intramolecular disulfide. The disulfide is subsequently reduced by thioredoxin.</text>
</comment>
<feature type="domain" description="Thioredoxin" evidence="7">
    <location>
        <begin position="19"/>
        <end position="174"/>
    </location>
</feature>
<dbReference type="EMBL" id="ACLR01000183">
    <property type="protein sequence ID" value="EEK16259.1"/>
    <property type="molecule type" value="Genomic_DNA"/>
</dbReference>
<dbReference type="EC" id="1.11.1.24" evidence="6"/>
<keyword evidence="5 6" id="KW-0676">Redox-active center</keyword>
<keyword evidence="4 6" id="KW-1015">Disulfide bond</keyword>
<dbReference type="InterPro" id="IPR050455">
    <property type="entry name" value="Tpx_Peroxidase_subfamily"/>
</dbReference>
<comment type="subunit">
    <text evidence="6">Homodimer.</text>
</comment>
<evidence type="ECO:0000256" key="4">
    <source>
        <dbReference type="ARBA" id="ARBA00023157"/>
    </source>
</evidence>
<dbReference type="STRING" id="596327.PORUE0001_1432"/>
<evidence type="ECO:0000256" key="5">
    <source>
        <dbReference type="ARBA" id="ARBA00023284"/>
    </source>
</evidence>
<evidence type="ECO:0000313" key="9">
    <source>
        <dbReference type="Proteomes" id="UP000003303"/>
    </source>
</evidence>
<evidence type="ECO:0000256" key="2">
    <source>
        <dbReference type="ARBA" id="ARBA00022862"/>
    </source>
</evidence>
<keyword evidence="2 6" id="KW-0049">Antioxidant</keyword>
<keyword evidence="3 6" id="KW-0560">Oxidoreductase</keyword>
<dbReference type="GO" id="GO:0008379">
    <property type="term" value="F:thioredoxin peroxidase activity"/>
    <property type="evidence" value="ECO:0007669"/>
    <property type="project" value="UniProtKB-UniRule"/>
</dbReference>
<dbReference type="Proteomes" id="UP000003303">
    <property type="component" value="Unassembled WGS sequence"/>
</dbReference>
<feature type="disulfide bond" description="Redox-active" evidence="6">
    <location>
        <begin position="61"/>
        <end position="95"/>
    </location>
</feature>
<evidence type="ECO:0000313" key="8">
    <source>
        <dbReference type="EMBL" id="EEK16259.1"/>
    </source>
</evidence>
<dbReference type="PROSITE" id="PS51352">
    <property type="entry name" value="THIOREDOXIN_2"/>
    <property type="match status" value="1"/>
</dbReference>
<proteinExistence type="inferred from homology"/>
<protein>
    <recommendedName>
        <fullName evidence="6">Thiol peroxidase</fullName>
        <shortName evidence="6">Tpx</shortName>
        <ecNumber evidence="6">1.11.1.24</ecNumber>
    </recommendedName>
    <alternativeName>
        <fullName evidence="6">Peroxiredoxin tpx</fullName>
        <shortName evidence="6">Prx</shortName>
    </alternativeName>
    <alternativeName>
        <fullName evidence="6">Thioredoxin peroxidase</fullName>
    </alternativeName>
    <alternativeName>
        <fullName evidence="6">Thioredoxin-dependent peroxiredoxin</fullName>
    </alternativeName>
</protein>